<sequence length="358" mass="39980">MKPLKIWVVLPTYNGEEHLTEQLRSISAQRRLPDGLVVSDDASVDGTSPILRNFSQQCPFPFRLLCNAENQGLLSNLERAIGALPSDADVVCFADQDDVWHADKIAMIEEAFHNPTTLLWFSDAEFIDETGRSYERRLWQAVSIDADSDLNDRSHLGRFVKGQTIIGTAAAVRADLLRAALPFPRSKADAGSHLYLHDGWVGLLAHLREGIVLDPRPLTRYRQHAGQYTGMSLLAAAGAQRGREPRTLSTRRIREDEQRIRAVLENLGRPHTAEFLRTVDLTPLRRFSHYLLVRSLALQGTGSPVSLVKLWWAGDYAAYARGSQTFATDLIRMFMPRRFWGRGRGADVGPSSAAAPVE</sequence>
<dbReference type="EMBL" id="OBQK01000017">
    <property type="protein sequence ID" value="SOC57810.1"/>
    <property type="molecule type" value="Genomic_DNA"/>
</dbReference>
<dbReference type="GO" id="GO:0016740">
    <property type="term" value="F:transferase activity"/>
    <property type="evidence" value="ECO:0007669"/>
    <property type="project" value="UniProtKB-KW"/>
</dbReference>
<keyword evidence="3" id="KW-1185">Reference proteome</keyword>
<dbReference type="RefSeq" id="WP_097189199.1">
    <property type="nucleotide sequence ID" value="NZ_OBQK01000017.1"/>
</dbReference>
<dbReference type="Gene3D" id="3.90.550.10">
    <property type="entry name" value="Spore Coat Polysaccharide Biosynthesis Protein SpsA, Chain A"/>
    <property type="match status" value="1"/>
</dbReference>
<dbReference type="AlphaFoldDB" id="A0A285VUP6"/>
<dbReference type="PANTHER" id="PTHR43685:SF2">
    <property type="entry name" value="GLYCOSYLTRANSFERASE 2-LIKE DOMAIN-CONTAINING PROTEIN"/>
    <property type="match status" value="1"/>
</dbReference>
<keyword evidence="2" id="KW-0808">Transferase</keyword>
<dbReference type="Proteomes" id="UP000219688">
    <property type="component" value="Unassembled WGS sequence"/>
</dbReference>
<gene>
    <name evidence="2" type="ORF">SAMN05421879_11710</name>
</gene>
<evidence type="ECO:0000259" key="1">
    <source>
        <dbReference type="Pfam" id="PF00535"/>
    </source>
</evidence>
<dbReference type="InterPro" id="IPR029044">
    <property type="entry name" value="Nucleotide-diphossugar_trans"/>
</dbReference>
<evidence type="ECO:0000313" key="2">
    <source>
        <dbReference type="EMBL" id="SOC57810.1"/>
    </source>
</evidence>
<feature type="domain" description="Glycosyltransferase 2-like" evidence="1">
    <location>
        <begin position="8"/>
        <end position="146"/>
    </location>
</feature>
<organism evidence="2 3">
    <name type="scientific">Ornithinimicrobium cerasi</name>
    <dbReference type="NCBI Taxonomy" id="2248773"/>
    <lineage>
        <taxon>Bacteria</taxon>
        <taxon>Bacillati</taxon>
        <taxon>Actinomycetota</taxon>
        <taxon>Actinomycetes</taxon>
        <taxon>Micrococcales</taxon>
        <taxon>Ornithinimicrobiaceae</taxon>
        <taxon>Ornithinimicrobium</taxon>
    </lineage>
</organism>
<dbReference type="InterPro" id="IPR050834">
    <property type="entry name" value="Glycosyltransf_2"/>
</dbReference>
<accession>A0A285VUP6</accession>
<reference evidence="3" key="1">
    <citation type="submission" date="2017-08" db="EMBL/GenBank/DDBJ databases">
        <authorList>
            <person name="Varghese N."/>
            <person name="Submissions S."/>
        </authorList>
    </citation>
    <scope>NUCLEOTIDE SEQUENCE [LARGE SCALE GENOMIC DNA]</scope>
    <source>
        <strain evidence="3">USBA17B2</strain>
    </source>
</reference>
<dbReference type="PANTHER" id="PTHR43685">
    <property type="entry name" value="GLYCOSYLTRANSFERASE"/>
    <property type="match status" value="1"/>
</dbReference>
<dbReference type="SUPFAM" id="SSF53448">
    <property type="entry name" value="Nucleotide-diphospho-sugar transferases"/>
    <property type="match status" value="1"/>
</dbReference>
<dbReference type="Pfam" id="PF00535">
    <property type="entry name" value="Glycos_transf_2"/>
    <property type="match status" value="1"/>
</dbReference>
<evidence type="ECO:0000313" key="3">
    <source>
        <dbReference type="Proteomes" id="UP000219688"/>
    </source>
</evidence>
<dbReference type="InterPro" id="IPR001173">
    <property type="entry name" value="Glyco_trans_2-like"/>
</dbReference>
<protein>
    <submittedName>
        <fullName evidence="2">Glycosyl transferase family 2</fullName>
    </submittedName>
</protein>
<name>A0A285VUP6_9MICO</name>
<proteinExistence type="predicted"/>